<comment type="caution">
    <text evidence="1">The sequence shown here is derived from an EMBL/GenBank/DDBJ whole genome shotgun (WGS) entry which is preliminary data.</text>
</comment>
<evidence type="ECO:0000313" key="2">
    <source>
        <dbReference type="Proteomes" id="UP000309997"/>
    </source>
</evidence>
<organism evidence="1 2">
    <name type="scientific">Populus alba</name>
    <name type="common">White poplar</name>
    <dbReference type="NCBI Taxonomy" id="43335"/>
    <lineage>
        <taxon>Eukaryota</taxon>
        <taxon>Viridiplantae</taxon>
        <taxon>Streptophyta</taxon>
        <taxon>Embryophyta</taxon>
        <taxon>Tracheophyta</taxon>
        <taxon>Spermatophyta</taxon>
        <taxon>Magnoliopsida</taxon>
        <taxon>eudicotyledons</taxon>
        <taxon>Gunneridae</taxon>
        <taxon>Pentapetalae</taxon>
        <taxon>rosids</taxon>
        <taxon>fabids</taxon>
        <taxon>Malpighiales</taxon>
        <taxon>Salicaceae</taxon>
        <taxon>Saliceae</taxon>
        <taxon>Populus</taxon>
    </lineage>
</organism>
<name>A0ACC4C137_POPAL</name>
<reference evidence="1 2" key="1">
    <citation type="journal article" date="2024" name="Plant Biotechnol. J.">
        <title>Genome and CRISPR/Cas9 system of a widespread forest tree (Populus alba) in the world.</title>
        <authorList>
            <person name="Liu Y.J."/>
            <person name="Jiang P.F."/>
            <person name="Han X.M."/>
            <person name="Li X.Y."/>
            <person name="Wang H.M."/>
            <person name="Wang Y.J."/>
            <person name="Wang X.X."/>
            <person name="Zeng Q.Y."/>
        </authorList>
    </citation>
    <scope>NUCLEOTIDE SEQUENCE [LARGE SCALE GENOMIC DNA]</scope>
    <source>
        <strain evidence="2">cv. PAL-ZL1</strain>
    </source>
</reference>
<dbReference type="EMBL" id="RCHU02000006">
    <property type="protein sequence ID" value="KAL3585030.1"/>
    <property type="molecule type" value="Genomic_DNA"/>
</dbReference>
<proteinExistence type="predicted"/>
<sequence>MDATRCDEVLEFDRIRPEAKHLHEAHFLFRTLKLLYGDYLVTYPTHMSSYNILKRKSAAKAFELIGVELGFMFDVLFTKAMTGVGLRPRLFLRSINFLLSASALLAFWIMARNSKAYSEIDITISYLLLGGAIVLDIYSVIWMLLSDWTMLWLSKKREPLANSICQFIYSSRKGHNFRRWKEDVDGYLKELIFKRLLDMRSRYSCQDDQRIMILAERGDHALRSNECSEKFGWPY</sequence>
<dbReference type="Proteomes" id="UP000309997">
    <property type="component" value="Unassembled WGS sequence"/>
</dbReference>
<evidence type="ECO:0000313" key="1">
    <source>
        <dbReference type="EMBL" id="KAL3585030.1"/>
    </source>
</evidence>
<keyword evidence="2" id="KW-1185">Reference proteome</keyword>
<accession>A0ACC4C137</accession>
<gene>
    <name evidence="1" type="ORF">D5086_011897</name>
</gene>
<protein>
    <submittedName>
        <fullName evidence="1">Uncharacterized protein</fullName>
    </submittedName>
</protein>